<proteinExistence type="predicted"/>
<dbReference type="AlphaFoldDB" id="A0AAN6GPJ0"/>
<sequence>MSGKTLSAEMLDDILYFARAGEVADLRETIEAAAGTSSVQDILSEAFNEQGNGPLHFSCANGHLETVQYLLPLLSLELLLHPNQSGNTPLHWAALNGNLDVVKALTSRIEEASTSGPEAAAIVSKIKAEQRSREQARKQSLNSSTEAPTEQQQADKVSREQDEEDHRPVWDCRNSAGRGPMSEAQMAEKENVVQFLLEHSLAGAPPAATDEDVGDRDTQSTPAVSAGADATKAAVAADGSQPSTAGDSVAAEQKDLSEGVAKVSLQ</sequence>
<gene>
    <name evidence="5" type="primary">YAR1</name>
    <name evidence="5" type="ORF">OC846_003149</name>
</gene>
<feature type="compositionally biased region" description="Low complexity" evidence="4">
    <location>
        <begin position="223"/>
        <end position="240"/>
    </location>
</feature>
<dbReference type="SUPFAM" id="SSF48403">
    <property type="entry name" value="Ankyrin repeat"/>
    <property type="match status" value="1"/>
</dbReference>
<feature type="region of interest" description="Disordered" evidence="4">
    <location>
        <begin position="126"/>
        <end position="183"/>
    </location>
</feature>
<evidence type="ECO:0000313" key="6">
    <source>
        <dbReference type="Proteomes" id="UP001176517"/>
    </source>
</evidence>
<feature type="region of interest" description="Disordered" evidence="4">
    <location>
        <begin position="203"/>
        <end position="266"/>
    </location>
</feature>
<feature type="compositionally biased region" description="Polar residues" evidence="4">
    <location>
        <begin position="138"/>
        <end position="155"/>
    </location>
</feature>
<keyword evidence="1" id="KW-0677">Repeat</keyword>
<evidence type="ECO:0000256" key="1">
    <source>
        <dbReference type="ARBA" id="ARBA00022737"/>
    </source>
</evidence>
<feature type="compositionally biased region" description="Basic and acidic residues" evidence="4">
    <location>
        <begin position="126"/>
        <end position="137"/>
    </location>
</feature>
<evidence type="ECO:0000256" key="2">
    <source>
        <dbReference type="ARBA" id="ARBA00023043"/>
    </source>
</evidence>
<dbReference type="PANTHER" id="PTHR24166:SF48">
    <property type="entry name" value="PROTEIN VAPYRIN"/>
    <property type="match status" value="1"/>
</dbReference>
<comment type="caution">
    <text evidence="5">The sequence shown here is derived from an EMBL/GenBank/DDBJ whole genome shotgun (WGS) entry which is preliminary data.</text>
</comment>
<feature type="repeat" description="ANK" evidence="3">
    <location>
        <begin position="50"/>
        <end position="71"/>
    </location>
</feature>
<keyword evidence="6" id="KW-1185">Reference proteome</keyword>
<protein>
    <submittedName>
        <fullName evidence="5">Ankyrin repeat-containing protein</fullName>
    </submittedName>
</protein>
<dbReference type="PANTHER" id="PTHR24166">
    <property type="entry name" value="ROLLING PEBBLES, ISOFORM B"/>
    <property type="match status" value="1"/>
</dbReference>
<feature type="repeat" description="ANK" evidence="3">
    <location>
        <begin position="85"/>
        <end position="105"/>
    </location>
</feature>
<evidence type="ECO:0000256" key="4">
    <source>
        <dbReference type="SAM" id="MobiDB-lite"/>
    </source>
</evidence>
<dbReference type="Proteomes" id="UP001176517">
    <property type="component" value="Unassembled WGS sequence"/>
</dbReference>
<feature type="compositionally biased region" description="Basic and acidic residues" evidence="4">
    <location>
        <begin position="156"/>
        <end position="170"/>
    </location>
</feature>
<evidence type="ECO:0000256" key="3">
    <source>
        <dbReference type="PROSITE-ProRule" id="PRU00023"/>
    </source>
</evidence>
<dbReference type="Gene3D" id="1.25.40.20">
    <property type="entry name" value="Ankyrin repeat-containing domain"/>
    <property type="match status" value="1"/>
</dbReference>
<accession>A0AAN6GPJ0</accession>
<name>A0AAN6GPJ0_9BASI</name>
<dbReference type="PROSITE" id="PS50088">
    <property type="entry name" value="ANK_REPEAT"/>
    <property type="match status" value="2"/>
</dbReference>
<organism evidence="5 6">
    <name type="scientific">Tilletia horrida</name>
    <dbReference type="NCBI Taxonomy" id="155126"/>
    <lineage>
        <taxon>Eukaryota</taxon>
        <taxon>Fungi</taxon>
        <taxon>Dikarya</taxon>
        <taxon>Basidiomycota</taxon>
        <taxon>Ustilaginomycotina</taxon>
        <taxon>Exobasidiomycetes</taxon>
        <taxon>Tilletiales</taxon>
        <taxon>Tilletiaceae</taxon>
        <taxon>Tilletia</taxon>
    </lineage>
</organism>
<dbReference type="Pfam" id="PF12796">
    <property type="entry name" value="Ank_2"/>
    <property type="match status" value="1"/>
</dbReference>
<dbReference type="PROSITE" id="PS50297">
    <property type="entry name" value="ANK_REP_REGION"/>
    <property type="match status" value="2"/>
</dbReference>
<dbReference type="SMART" id="SM00248">
    <property type="entry name" value="ANK"/>
    <property type="match status" value="2"/>
</dbReference>
<reference evidence="5" key="1">
    <citation type="journal article" date="2023" name="PhytoFront">
        <title>Draft Genome Resources of Seven Strains of Tilletia horrida, Causal Agent of Kernel Smut of Rice.</title>
        <authorList>
            <person name="Khanal S."/>
            <person name="Antony Babu S."/>
            <person name="Zhou X.G."/>
        </authorList>
    </citation>
    <scope>NUCLEOTIDE SEQUENCE</scope>
    <source>
        <strain evidence="5">TX6</strain>
    </source>
</reference>
<evidence type="ECO:0000313" key="5">
    <source>
        <dbReference type="EMBL" id="KAK0551764.1"/>
    </source>
</evidence>
<dbReference type="InterPro" id="IPR036770">
    <property type="entry name" value="Ankyrin_rpt-contain_sf"/>
</dbReference>
<keyword evidence="2 3" id="KW-0040">ANK repeat</keyword>
<dbReference type="InterPro" id="IPR050889">
    <property type="entry name" value="Dendritic_Spine_Reg/Scaffold"/>
</dbReference>
<dbReference type="InterPro" id="IPR002110">
    <property type="entry name" value="Ankyrin_rpt"/>
</dbReference>
<dbReference type="EMBL" id="JAPDMZ010000072">
    <property type="protein sequence ID" value="KAK0551764.1"/>
    <property type="molecule type" value="Genomic_DNA"/>
</dbReference>